<gene>
    <name evidence="1" type="ORF">ACFP2T_43310</name>
</gene>
<proteinExistence type="predicted"/>
<name>A0ABW1KMD9_9ACTN</name>
<dbReference type="Proteomes" id="UP001596203">
    <property type="component" value="Unassembled WGS sequence"/>
</dbReference>
<comment type="caution">
    <text evidence="1">The sequence shown here is derived from an EMBL/GenBank/DDBJ whole genome shotgun (WGS) entry which is preliminary data.</text>
</comment>
<organism evidence="1 2">
    <name type="scientific">Plantactinospora solaniradicis</name>
    <dbReference type="NCBI Taxonomy" id="1723736"/>
    <lineage>
        <taxon>Bacteria</taxon>
        <taxon>Bacillati</taxon>
        <taxon>Actinomycetota</taxon>
        <taxon>Actinomycetes</taxon>
        <taxon>Micromonosporales</taxon>
        <taxon>Micromonosporaceae</taxon>
        <taxon>Plantactinospora</taxon>
    </lineage>
</organism>
<protein>
    <submittedName>
        <fullName evidence="1">Uncharacterized protein</fullName>
    </submittedName>
</protein>
<accession>A0ABW1KMD9</accession>
<dbReference type="RefSeq" id="WP_377432876.1">
    <property type="nucleotide sequence ID" value="NZ_JBHSPR010000084.1"/>
</dbReference>
<evidence type="ECO:0000313" key="2">
    <source>
        <dbReference type="Proteomes" id="UP001596203"/>
    </source>
</evidence>
<evidence type="ECO:0000313" key="1">
    <source>
        <dbReference type="EMBL" id="MFC6022967.1"/>
    </source>
</evidence>
<sequence>MTDVVPGRHLRIVETTTTTQRVVEVPEARVIQENRRLRQELGDALWKLEMALAELELARLDTEELLSGPHVMNPSYVVPALYPDEDEVRKLASTRWETRAR</sequence>
<reference evidence="2" key="1">
    <citation type="journal article" date="2019" name="Int. J. Syst. Evol. Microbiol.">
        <title>The Global Catalogue of Microorganisms (GCM) 10K type strain sequencing project: providing services to taxonomists for standard genome sequencing and annotation.</title>
        <authorList>
            <consortium name="The Broad Institute Genomics Platform"/>
            <consortium name="The Broad Institute Genome Sequencing Center for Infectious Disease"/>
            <person name="Wu L."/>
            <person name="Ma J."/>
        </authorList>
    </citation>
    <scope>NUCLEOTIDE SEQUENCE [LARGE SCALE GENOMIC DNA]</scope>
    <source>
        <strain evidence="2">ZS-35-S2</strain>
    </source>
</reference>
<dbReference type="EMBL" id="JBHSPR010000084">
    <property type="protein sequence ID" value="MFC6022967.1"/>
    <property type="molecule type" value="Genomic_DNA"/>
</dbReference>
<keyword evidence="2" id="KW-1185">Reference proteome</keyword>